<evidence type="ECO:0000313" key="1">
    <source>
        <dbReference type="EMBL" id="KAF8902269.1"/>
    </source>
</evidence>
<reference evidence="1" key="1">
    <citation type="submission" date="2020-11" db="EMBL/GenBank/DDBJ databases">
        <authorList>
            <consortium name="DOE Joint Genome Institute"/>
            <person name="Ahrendt S."/>
            <person name="Riley R."/>
            <person name="Andreopoulos W."/>
            <person name="LaButti K."/>
            <person name="Pangilinan J."/>
            <person name="Ruiz-duenas F.J."/>
            <person name="Barrasa J.M."/>
            <person name="Sanchez-Garcia M."/>
            <person name="Camarero S."/>
            <person name="Miyauchi S."/>
            <person name="Serrano A."/>
            <person name="Linde D."/>
            <person name="Babiker R."/>
            <person name="Drula E."/>
            <person name="Ayuso-Fernandez I."/>
            <person name="Pacheco R."/>
            <person name="Padilla G."/>
            <person name="Ferreira P."/>
            <person name="Barriuso J."/>
            <person name="Kellner H."/>
            <person name="Castanera R."/>
            <person name="Alfaro M."/>
            <person name="Ramirez L."/>
            <person name="Pisabarro A.G."/>
            <person name="Kuo A."/>
            <person name="Tritt A."/>
            <person name="Lipzen A."/>
            <person name="He G."/>
            <person name="Yan M."/>
            <person name="Ng V."/>
            <person name="Cullen D."/>
            <person name="Martin F."/>
            <person name="Rosso M.-N."/>
            <person name="Henrissat B."/>
            <person name="Hibbett D."/>
            <person name="Martinez A.T."/>
            <person name="Grigoriev I.V."/>
        </authorList>
    </citation>
    <scope>NUCLEOTIDE SEQUENCE</scope>
    <source>
        <strain evidence="1">AH 44721</strain>
    </source>
</reference>
<keyword evidence="2" id="KW-1185">Reference proteome</keyword>
<organism evidence="1 2">
    <name type="scientific">Gymnopilus junonius</name>
    <name type="common">Spectacular rustgill mushroom</name>
    <name type="synonym">Gymnopilus spectabilis subsp. junonius</name>
    <dbReference type="NCBI Taxonomy" id="109634"/>
    <lineage>
        <taxon>Eukaryota</taxon>
        <taxon>Fungi</taxon>
        <taxon>Dikarya</taxon>
        <taxon>Basidiomycota</taxon>
        <taxon>Agaricomycotina</taxon>
        <taxon>Agaricomycetes</taxon>
        <taxon>Agaricomycetidae</taxon>
        <taxon>Agaricales</taxon>
        <taxon>Agaricineae</taxon>
        <taxon>Hymenogastraceae</taxon>
        <taxon>Gymnopilus</taxon>
    </lineage>
</organism>
<dbReference type="AlphaFoldDB" id="A0A9P5NRM5"/>
<protein>
    <recommendedName>
        <fullName evidence="3">F-box domain-containing protein</fullName>
    </recommendedName>
</protein>
<sequence>MFLATPLEKASTGIIRRSLFLKDHRFSSSSSTMSYKELRTSMNRPLILALPPEVTSAIFETCYPPLTPVSDPNVVLATDPTEPLQNDSFRRCLWSMADIAWKTPRLWTVLAVPSNSNSSWHPLIRKWLERSGKLPLSISVYRHHRLLGKDHLADAYALINILNEHSDRWQTLQLLGLPTKLLCLFRGREDSTSLLNTLTITRCFDEKCTFFMRNASPVNINLADFSFDLFGVSWDNLTCARVEISTVEDCLRLLKDSPKLQIFQLDLMTDNDENETTPEQESPIRKMVHGRLKELYFTAFDKVPLENFLGILTLPALQKLTIHDAETDIPLESFLSLFRRSFCSLKELTIIGTTYKNDPIINFFQNIPSLKELKLQPFRYSEFLQEHYSRTFLIQPPSPHTVVRPTKKEPLSSLDFNPFCTRWMKMTQTAFLGISLLICSDRFRSYETLVEGHLIAL</sequence>
<dbReference type="Proteomes" id="UP000724874">
    <property type="component" value="Unassembled WGS sequence"/>
</dbReference>
<dbReference type="OrthoDB" id="2861547at2759"/>
<gene>
    <name evidence="1" type="ORF">CPB84DRAFT_1846436</name>
</gene>
<evidence type="ECO:0000313" key="2">
    <source>
        <dbReference type="Proteomes" id="UP000724874"/>
    </source>
</evidence>
<proteinExistence type="predicted"/>
<evidence type="ECO:0008006" key="3">
    <source>
        <dbReference type="Google" id="ProtNLM"/>
    </source>
</evidence>
<comment type="caution">
    <text evidence="1">The sequence shown here is derived from an EMBL/GenBank/DDBJ whole genome shotgun (WGS) entry which is preliminary data.</text>
</comment>
<accession>A0A9P5NRM5</accession>
<dbReference type="SUPFAM" id="SSF52047">
    <property type="entry name" value="RNI-like"/>
    <property type="match status" value="1"/>
</dbReference>
<name>A0A9P5NRM5_GYMJU</name>
<dbReference type="EMBL" id="JADNYJ010000037">
    <property type="protein sequence ID" value="KAF8902269.1"/>
    <property type="molecule type" value="Genomic_DNA"/>
</dbReference>